<dbReference type="AlphaFoldDB" id="A0A5N5G6V9"/>
<gene>
    <name evidence="1" type="ORF">D8674_019020</name>
</gene>
<name>A0A5N5G6V9_9ROSA</name>
<accession>A0A5N5G6V9</accession>
<reference evidence="1 2" key="3">
    <citation type="submission" date="2019-11" db="EMBL/GenBank/DDBJ databases">
        <title>A de novo genome assembly of a pear dwarfing rootstock.</title>
        <authorList>
            <person name="Wang F."/>
            <person name="Wang J."/>
            <person name="Li S."/>
            <person name="Zhang Y."/>
            <person name="Fang M."/>
            <person name="Ma L."/>
            <person name="Zhao Y."/>
            <person name="Jiang S."/>
        </authorList>
    </citation>
    <scope>NUCLEOTIDE SEQUENCE [LARGE SCALE GENOMIC DNA]</scope>
    <source>
        <strain evidence="1">S2</strain>
        <tissue evidence="1">Leaf</tissue>
    </source>
</reference>
<comment type="caution">
    <text evidence="1">The sequence shown here is derived from an EMBL/GenBank/DDBJ whole genome shotgun (WGS) entry which is preliminary data.</text>
</comment>
<evidence type="ECO:0000313" key="2">
    <source>
        <dbReference type="Proteomes" id="UP000327157"/>
    </source>
</evidence>
<reference evidence="2" key="2">
    <citation type="submission" date="2019-10" db="EMBL/GenBank/DDBJ databases">
        <title>A de novo genome assembly of a pear dwarfing rootstock.</title>
        <authorList>
            <person name="Wang F."/>
            <person name="Wang J."/>
            <person name="Li S."/>
            <person name="Zhang Y."/>
            <person name="Fang M."/>
            <person name="Ma L."/>
            <person name="Zhao Y."/>
            <person name="Jiang S."/>
        </authorList>
    </citation>
    <scope>NUCLEOTIDE SEQUENCE [LARGE SCALE GENOMIC DNA]</scope>
</reference>
<evidence type="ECO:0000313" key="1">
    <source>
        <dbReference type="EMBL" id="KAB2610988.1"/>
    </source>
</evidence>
<keyword evidence="2" id="KW-1185">Reference proteome</keyword>
<dbReference type="EMBL" id="SMOL01000487">
    <property type="protein sequence ID" value="KAB2610988.1"/>
    <property type="molecule type" value="Genomic_DNA"/>
</dbReference>
<sequence length="106" mass="11964">MQDEMKYSMEQKSRSVLQAGMVSLKNFLSLCDQVLLYLGLGLGGFYQPSYRNGAKLNLEMICLGKNYRHVDGAKPLKIPIKFFQLVESAIKESHSFIRKDSKASNA</sequence>
<dbReference type="OrthoDB" id="6614653at2759"/>
<protein>
    <submittedName>
        <fullName evidence="1">Uncharacterized protein</fullName>
    </submittedName>
</protein>
<dbReference type="Proteomes" id="UP000327157">
    <property type="component" value="Chromosome 17"/>
</dbReference>
<organism evidence="1 2">
    <name type="scientific">Pyrus ussuriensis x Pyrus communis</name>
    <dbReference type="NCBI Taxonomy" id="2448454"/>
    <lineage>
        <taxon>Eukaryota</taxon>
        <taxon>Viridiplantae</taxon>
        <taxon>Streptophyta</taxon>
        <taxon>Embryophyta</taxon>
        <taxon>Tracheophyta</taxon>
        <taxon>Spermatophyta</taxon>
        <taxon>Magnoliopsida</taxon>
        <taxon>eudicotyledons</taxon>
        <taxon>Gunneridae</taxon>
        <taxon>Pentapetalae</taxon>
        <taxon>rosids</taxon>
        <taxon>fabids</taxon>
        <taxon>Rosales</taxon>
        <taxon>Rosaceae</taxon>
        <taxon>Amygdaloideae</taxon>
        <taxon>Maleae</taxon>
        <taxon>Pyrus</taxon>
    </lineage>
</organism>
<reference evidence="1 2" key="1">
    <citation type="submission" date="2019-09" db="EMBL/GenBank/DDBJ databases">
        <authorList>
            <person name="Ou C."/>
        </authorList>
    </citation>
    <scope>NUCLEOTIDE SEQUENCE [LARGE SCALE GENOMIC DNA]</scope>
    <source>
        <strain evidence="1">S2</strain>
        <tissue evidence="1">Leaf</tissue>
    </source>
</reference>
<proteinExistence type="predicted"/>